<evidence type="ECO:0000256" key="3">
    <source>
        <dbReference type="ARBA" id="ARBA00023125"/>
    </source>
</evidence>
<evidence type="ECO:0000256" key="4">
    <source>
        <dbReference type="ARBA" id="ARBA00023172"/>
    </source>
</evidence>
<feature type="domain" description="Tyr recombinase" evidence="6">
    <location>
        <begin position="180"/>
        <end position="351"/>
    </location>
</feature>
<dbReference type="AlphaFoldDB" id="A0A2K9MFL1"/>
<dbReference type="InterPro" id="IPR002104">
    <property type="entry name" value="Integrase_catalytic"/>
</dbReference>
<dbReference type="PROSITE" id="PS51900">
    <property type="entry name" value="CB"/>
    <property type="match status" value="1"/>
</dbReference>
<dbReference type="GO" id="GO:0015074">
    <property type="term" value="P:DNA integration"/>
    <property type="evidence" value="ECO:0007669"/>
    <property type="project" value="UniProtKB-KW"/>
</dbReference>
<keyword evidence="2" id="KW-0229">DNA integration</keyword>
<keyword evidence="4" id="KW-0233">DNA recombination</keyword>
<dbReference type="KEGG" id="paru:CYR75_02525"/>
<dbReference type="Gene3D" id="1.10.150.130">
    <property type="match status" value="1"/>
</dbReference>
<accession>A0A2K9MFL1</accession>
<dbReference type="InterPro" id="IPR011010">
    <property type="entry name" value="DNA_brk_join_enz"/>
</dbReference>
<proteinExistence type="inferred from homology"/>
<dbReference type="InterPro" id="IPR010998">
    <property type="entry name" value="Integrase_recombinase_N"/>
</dbReference>
<keyword evidence="3 5" id="KW-0238">DNA-binding</keyword>
<comment type="similarity">
    <text evidence="1">Belongs to the 'phage' integrase family.</text>
</comment>
<dbReference type="EMBL" id="CP025583">
    <property type="protein sequence ID" value="AUM73315.1"/>
    <property type="molecule type" value="Genomic_DNA"/>
</dbReference>
<dbReference type="InterPro" id="IPR013762">
    <property type="entry name" value="Integrase-like_cat_sf"/>
</dbReference>
<dbReference type="GO" id="GO:0006310">
    <property type="term" value="P:DNA recombination"/>
    <property type="evidence" value="ECO:0007669"/>
    <property type="project" value="UniProtKB-KW"/>
</dbReference>
<sequence length="360" mass="40401">MENRMKVRIKYVVEDTDRHGSVRVYLRKDGRKLRLHGPLGSPDFWREYHAALKAPPKKRGETKTVPGTIQKGTMRWLVAQYTASGMFKQLGAKTQKDRRATLERFCNNIPKGKTLPDGELPFDKLQPKHLRLRRDAMVATPEAANTMLKALKQVFKFAVLYEHLAANPAAGVEPLKSKGDGYHSWTLEEIEKFEKVHPIGTTARLALALALYTGQRRSDLVQFGKQHVRDGWLTFTQFKGRENRPVRLELPIIPELQRILDASPTGDLAFLATAYGKPFTAAGFGNRMREWCDKAGLSDCSTHGLRKAAASRLAELGCTEFEIMAITGHQTSKEVTRYTKAASQRLRAESALAKLTGTKS</sequence>
<dbReference type="InterPro" id="IPR050090">
    <property type="entry name" value="Tyrosine_recombinase_XerCD"/>
</dbReference>
<dbReference type="PANTHER" id="PTHR30349">
    <property type="entry name" value="PHAGE INTEGRASE-RELATED"/>
    <property type="match status" value="1"/>
</dbReference>
<gene>
    <name evidence="8" type="ORF">CYR75_02525</name>
</gene>
<evidence type="ECO:0000256" key="1">
    <source>
        <dbReference type="ARBA" id="ARBA00008857"/>
    </source>
</evidence>
<dbReference type="Pfam" id="PF00589">
    <property type="entry name" value="Phage_integrase"/>
    <property type="match status" value="1"/>
</dbReference>
<keyword evidence="9" id="KW-1185">Reference proteome</keyword>
<dbReference type="Gene3D" id="1.10.443.10">
    <property type="entry name" value="Intergrase catalytic core"/>
    <property type="match status" value="1"/>
</dbReference>
<dbReference type="SUPFAM" id="SSF56349">
    <property type="entry name" value="DNA breaking-rejoining enzymes"/>
    <property type="match status" value="1"/>
</dbReference>
<name>A0A2K9MFL1_9RHOB</name>
<dbReference type="PANTHER" id="PTHR30349:SF41">
    <property type="entry name" value="INTEGRASE_RECOMBINASE PROTEIN MJ0367-RELATED"/>
    <property type="match status" value="1"/>
</dbReference>
<evidence type="ECO:0000256" key="5">
    <source>
        <dbReference type="PROSITE-ProRule" id="PRU01248"/>
    </source>
</evidence>
<dbReference type="PROSITE" id="PS51898">
    <property type="entry name" value="TYR_RECOMBINASE"/>
    <property type="match status" value="1"/>
</dbReference>
<dbReference type="InterPro" id="IPR044068">
    <property type="entry name" value="CB"/>
</dbReference>
<reference evidence="9" key="1">
    <citation type="submission" date="2017-12" db="EMBL/GenBank/DDBJ databases">
        <title>Genomic analysis of Paracoccus sp. CBA4604.</title>
        <authorList>
            <person name="Roh S.W."/>
            <person name="Kim J.Y."/>
            <person name="Kim J.S."/>
        </authorList>
    </citation>
    <scope>NUCLEOTIDE SEQUENCE [LARGE SCALE GENOMIC DNA]</scope>
    <source>
        <strain evidence="9">CBA4604</strain>
    </source>
</reference>
<protein>
    <submittedName>
        <fullName evidence="8">Integrase</fullName>
    </submittedName>
</protein>
<evidence type="ECO:0000256" key="2">
    <source>
        <dbReference type="ARBA" id="ARBA00022908"/>
    </source>
</evidence>
<organism evidence="8 9">
    <name type="scientific">Paracoccus jeotgali</name>
    <dbReference type="NCBI Taxonomy" id="2065379"/>
    <lineage>
        <taxon>Bacteria</taxon>
        <taxon>Pseudomonadati</taxon>
        <taxon>Pseudomonadota</taxon>
        <taxon>Alphaproteobacteria</taxon>
        <taxon>Rhodobacterales</taxon>
        <taxon>Paracoccaceae</taxon>
        <taxon>Paracoccus</taxon>
    </lineage>
</organism>
<dbReference type="OrthoDB" id="7510934at2"/>
<evidence type="ECO:0000313" key="8">
    <source>
        <dbReference type="EMBL" id="AUM73315.1"/>
    </source>
</evidence>
<evidence type="ECO:0000313" key="9">
    <source>
        <dbReference type="Proteomes" id="UP000234882"/>
    </source>
</evidence>
<dbReference type="GO" id="GO:0003677">
    <property type="term" value="F:DNA binding"/>
    <property type="evidence" value="ECO:0007669"/>
    <property type="project" value="UniProtKB-UniRule"/>
</dbReference>
<evidence type="ECO:0000259" key="6">
    <source>
        <dbReference type="PROSITE" id="PS51898"/>
    </source>
</evidence>
<feature type="domain" description="Core-binding (CB)" evidence="7">
    <location>
        <begin position="72"/>
        <end position="159"/>
    </location>
</feature>
<dbReference type="Proteomes" id="UP000234882">
    <property type="component" value="Chromosome"/>
</dbReference>
<evidence type="ECO:0000259" key="7">
    <source>
        <dbReference type="PROSITE" id="PS51900"/>
    </source>
</evidence>